<dbReference type="Proteomes" id="UP000319931">
    <property type="component" value="Unassembled WGS sequence"/>
</dbReference>
<evidence type="ECO:0000259" key="1">
    <source>
        <dbReference type="Pfam" id="PF20278"/>
    </source>
</evidence>
<dbReference type="Pfam" id="PF20278">
    <property type="entry name" value="CTD2"/>
    <property type="match status" value="1"/>
</dbReference>
<accession>A0A502FFG2</accession>
<comment type="caution">
    <text evidence="2">The sequence shown here is derived from an EMBL/GenBank/DDBJ whole genome shotgun (WGS) entry which is preliminary data.</text>
</comment>
<proteinExistence type="predicted"/>
<dbReference type="AlphaFoldDB" id="A0A502FFG2"/>
<reference evidence="2 3" key="1">
    <citation type="journal article" date="2019" name="Environ. Microbiol.">
        <title>Species interactions and distinct microbial communities in high Arctic permafrost affected cryosols are associated with the CH4 and CO2 gas fluxes.</title>
        <authorList>
            <person name="Altshuler I."/>
            <person name="Hamel J."/>
            <person name="Turney S."/>
            <person name="Magnuson E."/>
            <person name="Levesque R."/>
            <person name="Greer C."/>
            <person name="Whyte L.G."/>
        </authorList>
    </citation>
    <scope>NUCLEOTIDE SEQUENCE [LARGE SCALE GENOMIC DNA]</scope>
    <source>
        <strain evidence="2 3">E6.1</strain>
    </source>
</reference>
<dbReference type="EMBL" id="RCZC01000010">
    <property type="protein sequence ID" value="TPG48079.1"/>
    <property type="molecule type" value="Genomic_DNA"/>
</dbReference>
<dbReference type="RefSeq" id="WP_140852406.1">
    <property type="nucleotide sequence ID" value="NZ_RCZC01000010.1"/>
</dbReference>
<dbReference type="SUPFAM" id="SSF51905">
    <property type="entry name" value="FAD/NAD(P)-binding domain"/>
    <property type="match status" value="1"/>
</dbReference>
<organism evidence="2 3">
    <name type="scientific">Sphingomonas glacialis</name>
    <dbReference type="NCBI Taxonomy" id="658225"/>
    <lineage>
        <taxon>Bacteria</taxon>
        <taxon>Pseudomonadati</taxon>
        <taxon>Pseudomonadota</taxon>
        <taxon>Alphaproteobacteria</taxon>
        <taxon>Sphingomonadales</taxon>
        <taxon>Sphingomonadaceae</taxon>
        <taxon>Sphingomonas</taxon>
    </lineage>
</organism>
<dbReference type="OrthoDB" id="7594055at2"/>
<evidence type="ECO:0000313" key="3">
    <source>
        <dbReference type="Proteomes" id="UP000319931"/>
    </source>
</evidence>
<dbReference type="InterPro" id="IPR046918">
    <property type="entry name" value="ABC-3C_CTD2"/>
</dbReference>
<dbReference type="InterPro" id="IPR036188">
    <property type="entry name" value="FAD/NAD-bd_sf"/>
</dbReference>
<protein>
    <recommendedName>
        <fullName evidence="1">ABC-three component systems C-terminal domain-containing protein</fullName>
    </recommendedName>
</protein>
<gene>
    <name evidence="2" type="ORF">EAH76_21955</name>
</gene>
<feature type="domain" description="ABC-three component systems C-terminal" evidence="1">
    <location>
        <begin position="497"/>
        <end position="821"/>
    </location>
</feature>
<evidence type="ECO:0000313" key="2">
    <source>
        <dbReference type="EMBL" id="TPG48079.1"/>
    </source>
</evidence>
<keyword evidence="3" id="KW-1185">Reference proteome</keyword>
<sequence length="842" mass="90684">MRRQSEDSLDDHDVVRGAAIPGYDGLYAIGIADIRITIYSQQVRAFQLVHSLLELGKLKDGQHVAIIGGGVAGVAAAAAILVSTETICVTLFEAETELFYVQRECSVRYVHPHLYEWPRANSINPTSDLPILSWEAGSAADVVERIAGKFAQIQSLFAARLTTITGARVSEIEATMDLGNPAFQLSTVTVDNSNPGSMAHVVIIAGGFGPERGPMPDHATSYWDDTSLPRTNKTFRQGSAVFLSGNGDGGLIDAVAAVLKGSPHAALIELVTTFPGFDAVHARLIAIDEAAKASEAVGTPYVIEDIYGAEIVPVAEKIGLIRNIAERLRPGMTLYLHTQYDALFDTKSAILNRVLLRLVMAAAKGSQTRIEHLKGGNVEQLDVCPDSVTGFERDARLFVRAGTYEVGVDRIIIRHGPDKDQPYRGFPAIISSYRTFREALAVDDVVRATPELSLGARRRLEDAAHSHDLALDNRRIARLLQDAPLEITIAFEAGLALWTSTLSPAELAANWRSAKGVKLTLRASPDELGPLAITLIRMAIHNPSVVLCTERHDWQKKIRDVIATLGSAGGLYEPVLYPPISISPAPTLSLSVTQASLALDNGLDADLLHLLNEKIEAFCAHGVASNVSVAWVVDAGLRLAMSDHWVVWKHKLDHDAPLLRRFVRLLASPEDLSVESETALVAAGPSRINNLVRASLLALAAAAGWQGGDLRAAVPGHLERPAHGEATKPRAFHACGADRIGGGALRTQVASFPWVSYYVLLSELNRSVVVDIKSHNNLATIDDKLTPRLDEANFGNSLIIPADIALEDALEGGVAALQKHLDVLENSHIGRWRAAISSGDGQ</sequence>
<name>A0A502FFG2_9SPHN</name>